<feature type="region of interest" description="Disordered" evidence="1">
    <location>
        <begin position="329"/>
        <end position="362"/>
    </location>
</feature>
<evidence type="ECO:0000313" key="2">
    <source>
        <dbReference type="EMBL" id="KAJ8431387.1"/>
    </source>
</evidence>
<name>A0A9Q1JV09_9CARY</name>
<comment type="caution">
    <text evidence="2">The sequence shown here is derived from an EMBL/GenBank/DDBJ whole genome shotgun (WGS) entry which is preliminary data.</text>
</comment>
<accession>A0A9Q1JV09</accession>
<evidence type="ECO:0000313" key="3">
    <source>
        <dbReference type="Proteomes" id="UP001153076"/>
    </source>
</evidence>
<feature type="compositionally biased region" description="Low complexity" evidence="1">
    <location>
        <begin position="119"/>
        <end position="135"/>
    </location>
</feature>
<dbReference type="AlphaFoldDB" id="A0A9Q1JV09"/>
<gene>
    <name evidence="2" type="ORF">Cgig2_022612</name>
</gene>
<protein>
    <submittedName>
        <fullName evidence="2">Uncharacterized protein</fullName>
    </submittedName>
</protein>
<reference evidence="2" key="1">
    <citation type="submission" date="2022-04" db="EMBL/GenBank/DDBJ databases">
        <title>Carnegiea gigantea Genome sequencing and assembly v2.</title>
        <authorList>
            <person name="Copetti D."/>
            <person name="Sanderson M.J."/>
            <person name="Burquez A."/>
            <person name="Wojciechowski M.F."/>
        </authorList>
    </citation>
    <scope>NUCLEOTIDE SEQUENCE</scope>
    <source>
        <strain evidence="2">SGP5-SGP5p</strain>
        <tissue evidence="2">Aerial part</tissue>
    </source>
</reference>
<evidence type="ECO:0000256" key="1">
    <source>
        <dbReference type="SAM" id="MobiDB-lite"/>
    </source>
</evidence>
<dbReference type="EMBL" id="JAKOGI010000690">
    <property type="protein sequence ID" value="KAJ8431387.1"/>
    <property type="molecule type" value="Genomic_DNA"/>
</dbReference>
<feature type="region of interest" description="Disordered" evidence="1">
    <location>
        <begin position="84"/>
        <end position="135"/>
    </location>
</feature>
<sequence>MQVDCYIDVILSDGAISKAVKCKFDFCNCEVICIEVSHLHLLDQSLAFLLFVAISEFTVSIQNLRCDVGHYEDINLNILDVNETREEKENDEEEEEEVELEDEEFEDFIVSPASVEDVPTPSNTTPSTSASPSPNPSTTLILTILLPFLIHILALFHSLESKLQFLTMRNQHNLIISSAIQLESPPNLDSSIEVNTTVDGSTSSTPSEPSYNEQMKIWIDANGLTTRDRLCGFGPKADIYTNTQGPCSIQNRGKAYTNTFATLVDENKRQKIELDSQKKVLDDVQAKLTLDQAKSKKQTKKVHKYAEATQDLQAQMFQWHSLIKTMLSNFPPPKPVQDLLSESEDGGEDENDDGGGCGGADE</sequence>
<proteinExistence type="predicted"/>
<organism evidence="2 3">
    <name type="scientific">Carnegiea gigantea</name>
    <dbReference type="NCBI Taxonomy" id="171969"/>
    <lineage>
        <taxon>Eukaryota</taxon>
        <taxon>Viridiplantae</taxon>
        <taxon>Streptophyta</taxon>
        <taxon>Embryophyta</taxon>
        <taxon>Tracheophyta</taxon>
        <taxon>Spermatophyta</taxon>
        <taxon>Magnoliopsida</taxon>
        <taxon>eudicotyledons</taxon>
        <taxon>Gunneridae</taxon>
        <taxon>Pentapetalae</taxon>
        <taxon>Caryophyllales</taxon>
        <taxon>Cactineae</taxon>
        <taxon>Cactaceae</taxon>
        <taxon>Cactoideae</taxon>
        <taxon>Echinocereeae</taxon>
        <taxon>Carnegiea</taxon>
    </lineage>
</organism>
<keyword evidence="3" id="KW-1185">Reference proteome</keyword>
<dbReference type="Proteomes" id="UP001153076">
    <property type="component" value="Unassembled WGS sequence"/>
</dbReference>
<feature type="compositionally biased region" description="Acidic residues" evidence="1">
    <location>
        <begin position="341"/>
        <end position="353"/>
    </location>
</feature>
<feature type="compositionally biased region" description="Acidic residues" evidence="1">
    <location>
        <begin position="89"/>
        <end position="107"/>
    </location>
</feature>